<evidence type="ECO:0000256" key="7">
    <source>
        <dbReference type="ARBA" id="ARBA00022989"/>
    </source>
</evidence>
<accession>A0AAW1IEY9</accession>
<dbReference type="EMBL" id="JASPKY010000611">
    <property type="protein sequence ID" value="KAK9687987.1"/>
    <property type="molecule type" value="Genomic_DNA"/>
</dbReference>
<evidence type="ECO:0000256" key="11">
    <source>
        <dbReference type="PROSITE-ProRule" id="PRU01193"/>
    </source>
</evidence>
<protein>
    <submittedName>
        <fullName evidence="14">Cyclin M transmembrane N-terminal domain</fullName>
    </submittedName>
</protein>
<evidence type="ECO:0000256" key="6">
    <source>
        <dbReference type="ARBA" id="ARBA00022737"/>
    </source>
</evidence>
<evidence type="ECO:0000259" key="13">
    <source>
        <dbReference type="PROSITE" id="PS51846"/>
    </source>
</evidence>
<keyword evidence="7 11" id="KW-1133">Transmembrane helix</keyword>
<evidence type="ECO:0000256" key="1">
    <source>
        <dbReference type="ARBA" id="ARBA00004651"/>
    </source>
</evidence>
<feature type="transmembrane region" description="Helical" evidence="12">
    <location>
        <begin position="201"/>
        <end position="222"/>
    </location>
</feature>
<keyword evidence="15" id="KW-1185">Reference proteome</keyword>
<keyword evidence="6" id="KW-0677">Repeat</keyword>
<dbReference type="InterPro" id="IPR002550">
    <property type="entry name" value="CNNM"/>
</dbReference>
<dbReference type="GO" id="GO:0006811">
    <property type="term" value="P:monoatomic ion transport"/>
    <property type="evidence" value="ECO:0007669"/>
    <property type="project" value="UniProtKB-KW"/>
</dbReference>
<comment type="caution">
    <text evidence="14">The sequence shown here is derived from an EMBL/GenBank/DDBJ whole genome shotgun (WGS) entry which is preliminary data.</text>
</comment>
<comment type="similarity">
    <text evidence="2">Belongs to the ACDP family.</text>
</comment>
<organism evidence="14 15">
    <name type="scientific">Popillia japonica</name>
    <name type="common">Japanese beetle</name>
    <dbReference type="NCBI Taxonomy" id="7064"/>
    <lineage>
        <taxon>Eukaryota</taxon>
        <taxon>Metazoa</taxon>
        <taxon>Ecdysozoa</taxon>
        <taxon>Arthropoda</taxon>
        <taxon>Hexapoda</taxon>
        <taxon>Insecta</taxon>
        <taxon>Pterygota</taxon>
        <taxon>Neoptera</taxon>
        <taxon>Endopterygota</taxon>
        <taxon>Coleoptera</taxon>
        <taxon>Polyphaga</taxon>
        <taxon>Scarabaeiformia</taxon>
        <taxon>Scarabaeidae</taxon>
        <taxon>Rutelinae</taxon>
        <taxon>Popillia</taxon>
    </lineage>
</organism>
<proteinExistence type="inferred from homology"/>
<feature type="transmembrane region" description="Helical" evidence="12">
    <location>
        <begin position="228"/>
        <end position="245"/>
    </location>
</feature>
<dbReference type="GO" id="GO:0005886">
    <property type="term" value="C:plasma membrane"/>
    <property type="evidence" value="ECO:0007669"/>
    <property type="project" value="UniProtKB-SubCell"/>
</dbReference>
<dbReference type="Gene3D" id="3.10.580.10">
    <property type="entry name" value="CBS-domain"/>
    <property type="match status" value="1"/>
</dbReference>
<keyword evidence="4" id="KW-1003">Cell membrane</keyword>
<evidence type="ECO:0000256" key="10">
    <source>
        <dbReference type="ARBA" id="ARBA00023136"/>
    </source>
</evidence>
<dbReference type="PANTHER" id="PTHR12064">
    <property type="entry name" value="METAL TRANSPORTER CNNM"/>
    <property type="match status" value="1"/>
</dbReference>
<dbReference type="SUPFAM" id="SSF54631">
    <property type="entry name" value="CBS-domain pair"/>
    <property type="match status" value="1"/>
</dbReference>
<dbReference type="GO" id="GO:0022857">
    <property type="term" value="F:transmembrane transporter activity"/>
    <property type="evidence" value="ECO:0007669"/>
    <property type="project" value="TreeGrafter"/>
</dbReference>
<reference evidence="14 15" key="1">
    <citation type="journal article" date="2024" name="BMC Genomics">
        <title>De novo assembly and annotation of Popillia japonica's genome with initial clues to its potential as an invasive pest.</title>
        <authorList>
            <person name="Cucini C."/>
            <person name="Boschi S."/>
            <person name="Funari R."/>
            <person name="Cardaioli E."/>
            <person name="Iannotti N."/>
            <person name="Marturano G."/>
            <person name="Paoli F."/>
            <person name="Bruttini M."/>
            <person name="Carapelli A."/>
            <person name="Frati F."/>
            <person name="Nardi F."/>
        </authorList>
    </citation>
    <scope>NUCLEOTIDE SEQUENCE [LARGE SCALE GENOMIC DNA]</scope>
    <source>
        <strain evidence="14">DMR45628</strain>
    </source>
</reference>
<dbReference type="Pfam" id="PF01595">
    <property type="entry name" value="CNNM"/>
    <property type="match status" value="1"/>
</dbReference>
<dbReference type="InterPro" id="IPR044751">
    <property type="entry name" value="Ion_transp-like_CBS"/>
</dbReference>
<keyword evidence="10 11" id="KW-0472">Membrane</keyword>
<keyword evidence="8" id="KW-0406">Ion transport</keyword>
<evidence type="ECO:0000256" key="9">
    <source>
        <dbReference type="ARBA" id="ARBA00023122"/>
    </source>
</evidence>
<evidence type="ECO:0000256" key="12">
    <source>
        <dbReference type="SAM" id="Phobius"/>
    </source>
</evidence>
<gene>
    <name evidence="14" type="ORF">QE152_g35856</name>
</gene>
<comment type="subcellular location">
    <subcellularLocation>
        <location evidence="1">Cell membrane</location>
        <topology evidence="1">Multi-pass membrane protein</topology>
    </subcellularLocation>
</comment>
<evidence type="ECO:0000256" key="3">
    <source>
        <dbReference type="ARBA" id="ARBA00022448"/>
    </source>
</evidence>
<dbReference type="PROSITE" id="PS51846">
    <property type="entry name" value="CNNM"/>
    <property type="match status" value="1"/>
</dbReference>
<dbReference type="CDD" id="cd04590">
    <property type="entry name" value="CBS_pair_CorC_HlyC_assoc"/>
    <property type="match status" value="1"/>
</dbReference>
<dbReference type="Proteomes" id="UP001458880">
    <property type="component" value="Unassembled WGS sequence"/>
</dbReference>
<evidence type="ECO:0000256" key="2">
    <source>
        <dbReference type="ARBA" id="ARBA00010484"/>
    </source>
</evidence>
<dbReference type="InterPro" id="IPR046342">
    <property type="entry name" value="CBS_dom_sf"/>
</dbReference>
<dbReference type="AlphaFoldDB" id="A0AAW1IEY9"/>
<feature type="domain" description="CNNM transmembrane" evidence="13">
    <location>
        <begin position="139"/>
        <end position="324"/>
    </location>
</feature>
<dbReference type="GO" id="GO:0010960">
    <property type="term" value="P:magnesium ion homeostasis"/>
    <property type="evidence" value="ECO:0007669"/>
    <property type="project" value="InterPro"/>
</dbReference>
<keyword evidence="3" id="KW-0813">Transport</keyword>
<name>A0AAW1IEY9_POPJA</name>
<keyword evidence="9" id="KW-0129">CBS domain</keyword>
<evidence type="ECO:0000256" key="4">
    <source>
        <dbReference type="ARBA" id="ARBA00022475"/>
    </source>
</evidence>
<dbReference type="FunFam" id="3.10.580.10:FF:000001">
    <property type="entry name" value="Putative metal transporter CNNM3 isoform 2"/>
    <property type="match status" value="1"/>
</dbReference>
<dbReference type="InterPro" id="IPR045095">
    <property type="entry name" value="ACDP"/>
</dbReference>
<evidence type="ECO:0000256" key="8">
    <source>
        <dbReference type="ARBA" id="ARBA00023065"/>
    </source>
</evidence>
<keyword evidence="5 11" id="KW-0812">Transmembrane</keyword>
<evidence type="ECO:0000313" key="14">
    <source>
        <dbReference type="EMBL" id="KAK9687987.1"/>
    </source>
</evidence>
<evidence type="ECO:0000256" key="5">
    <source>
        <dbReference type="ARBA" id="ARBA00022692"/>
    </source>
</evidence>
<sequence>MQLINYRQRRDFDSSTVRVTGIRVESSAKGVEQTDNGVPSVFRAAKTELRLFGIGFNEDMQITFTDKKGNYHDLCEFPKTDPYTVTKGSLKDETIGVTVEIPENIPGDEFYICVKPYNNSDRFFHQGSEHWLSITTHGSLLPTWVAIIVIILCLAFSALFSGLNLGLMSMDMTELKILCNTGTPTERKYAKKIRPIRKHGNYLLCSILLGNVLVNSIFTILLDGLTSGIIAVIFSTIAIVLFGEISPQAICSRHGLAVGANTINITKVVMVLTAPLSYPVSKVLDWMLGEEIGNVYNRERLKELVRIQYNTNVTTGENDLDKDEVNIISGALELRRKTVAEVMTRIEDAFMLDYDAVLDFETVSEIMKSGYSRIPVYEGDRKKIITTLYIKDLAFVDPDDNTPLKTLCQFYQNPCNFVFEDVTLDVMFKEFKEGNKGHMAFVHRVNSEGEGDPFYETIGLITLEDVIEELIQAEIMDETDVVSK</sequence>
<evidence type="ECO:0000313" key="15">
    <source>
        <dbReference type="Proteomes" id="UP001458880"/>
    </source>
</evidence>
<dbReference type="PANTHER" id="PTHR12064:SF94">
    <property type="entry name" value="UNEXTENDED PROTEIN"/>
    <property type="match status" value="1"/>
</dbReference>
<feature type="transmembrane region" description="Helical" evidence="12">
    <location>
        <begin position="144"/>
        <end position="167"/>
    </location>
</feature>